<organism evidence="1 2">
    <name type="scientific">Eumeta variegata</name>
    <name type="common">Bagworm moth</name>
    <name type="synonym">Eumeta japonica</name>
    <dbReference type="NCBI Taxonomy" id="151549"/>
    <lineage>
        <taxon>Eukaryota</taxon>
        <taxon>Metazoa</taxon>
        <taxon>Ecdysozoa</taxon>
        <taxon>Arthropoda</taxon>
        <taxon>Hexapoda</taxon>
        <taxon>Insecta</taxon>
        <taxon>Pterygota</taxon>
        <taxon>Neoptera</taxon>
        <taxon>Endopterygota</taxon>
        <taxon>Lepidoptera</taxon>
        <taxon>Glossata</taxon>
        <taxon>Ditrysia</taxon>
        <taxon>Tineoidea</taxon>
        <taxon>Psychidae</taxon>
        <taxon>Oiketicinae</taxon>
        <taxon>Eumeta</taxon>
    </lineage>
</organism>
<evidence type="ECO:0000313" key="2">
    <source>
        <dbReference type="Proteomes" id="UP000299102"/>
    </source>
</evidence>
<dbReference type="EMBL" id="BGZK01000443">
    <property type="protein sequence ID" value="GBP43867.1"/>
    <property type="molecule type" value="Genomic_DNA"/>
</dbReference>
<reference evidence="1 2" key="1">
    <citation type="journal article" date="2019" name="Commun. Biol.">
        <title>The bagworm genome reveals a unique fibroin gene that provides high tensile strength.</title>
        <authorList>
            <person name="Kono N."/>
            <person name="Nakamura H."/>
            <person name="Ohtoshi R."/>
            <person name="Tomita M."/>
            <person name="Numata K."/>
            <person name="Arakawa K."/>
        </authorList>
    </citation>
    <scope>NUCLEOTIDE SEQUENCE [LARGE SCALE GENOMIC DNA]</scope>
</reference>
<accession>A0A4C1W189</accession>
<comment type="caution">
    <text evidence="1">The sequence shown here is derived from an EMBL/GenBank/DDBJ whole genome shotgun (WGS) entry which is preliminary data.</text>
</comment>
<proteinExistence type="predicted"/>
<sequence length="118" mass="13411">MGGGNRFLSDRWNARLPLEIAIKKFNLIMQMDTPKIYMATVKARRRSMQLKLFDAELVAPDGTLRSCPRNYNCKWLELSFGARSFFCARHEQGTAATTYGSCPKLTFNSIGLTSHEDE</sequence>
<name>A0A4C1W189_EUMVA</name>
<keyword evidence="2" id="KW-1185">Reference proteome</keyword>
<gene>
    <name evidence="1" type="ORF">EVAR_82299_1</name>
</gene>
<evidence type="ECO:0000313" key="1">
    <source>
        <dbReference type="EMBL" id="GBP43867.1"/>
    </source>
</evidence>
<dbReference type="AlphaFoldDB" id="A0A4C1W189"/>
<dbReference type="Proteomes" id="UP000299102">
    <property type="component" value="Unassembled WGS sequence"/>
</dbReference>
<protein>
    <submittedName>
        <fullName evidence="1">Uncharacterized protein</fullName>
    </submittedName>
</protein>